<dbReference type="Proteomes" id="UP000298652">
    <property type="component" value="Chromosome 7"/>
</dbReference>
<reference evidence="3" key="1">
    <citation type="submission" date="2019-03" db="EMBL/GenBank/DDBJ databases">
        <title>WGS assembly of Setaria viridis.</title>
        <authorList>
            <person name="Huang P."/>
            <person name="Jenkins J."/>
            <person name="Grimwood J."/>
            <person name="Barry K."/>
            <person name="Healey A."/>
            <person name="Mamidi S."/>
            <person name="Sreedasyam A."/>
            <person name="Shu S."/>
            <person name="Feldman M."/>
            <person name="Wu J."/>
            <person name="Yu Y."/>
            <person name="Chen C."/>
            <person name="Johnson J."/>
            <person name="Rokhsar D."/>
            <person name="Baxter I."/>
            <person name="Schmutz J."/>
            <person name="Brutnell T."/>
            <person name="Kellogg E."/>
        </authorList>
    </citation>
    <scope>NUCLEOTIDE SEQUENCE [LARGE SCALE GENOMIC DNA]</scope>
</reference>
<evidence type="ECO:0000256" key="2">
    <source>
        <dbReference type="SAM" id="SignalP"/>
    </source>
</evidence>
<gene>
    <name evidence="3" type="ORF">SEVIR_7G214050v2</name>
</gene>
<keyword evidence="4" id="KW-1185">Reference proteome</keyword>
<keyword evidence="2" id="KW-0732">Signal</keyword>
<feature type="compositionally biased region" description="Basic and acidic residues" evidence="1">
    <location>
        <begin position="48"/>
        <end position="64"/>
    </location>
</feature>
<sequence>MQCFPTFASLSFYLSPLPALLFLVAGLALRCHVSPSSQTKNLPAMKSTSERRREGERERKMRMQ</sequence>
<accession>A0A4U6TUZ4</accession>
<protein>
    <recommendedName>
        <fullName evidence="5">Secreted protein</fullName>
    </recommendedName>
</protein>
<name>A0A4U6TUZ4_SETVI</name>
<evidence type="ECO:0008006" key="5">
    <source>
        <dbReference type="Google" id="ProtNLM"/>
    </source>
</evidence>
<evidence type="ECO:0000256" key="1">
    <source>
        <dbReference type="SAM" id="MobiDB-lite"/>
    </source>
</evidence>
<dbReference type="Gramene" id="TKW06012">
    <property type="protein sequence ID" value="TKW06012"/>
    <property type="gene ID" value="SEVIR_7G214050v2"/>
</dbReference>
<proteinExistence type="predicted"/>
<dbReference type="AlphaFoldDB" id="A0A4U6TUZ4"/>
<evidence type="ECO:0000313" key="4">
    <source>
        <dbReference type="Proteomes" id="UP000298652"/>
    </source>
</evidence>
<feature type="chain" id="PRO_5020935619" description="Secreted protein" evidence="2">
    <location>
        <begin position="29"/>
        <end position="64"/>
    </location>
</feature>
<organism evidence="3 4">
    <name type="scientific">Setaria viridis</name>
    <name type="common">Green bristlegrass</name>
    <name type="synonym">Setaria italica subsp. viridis</name>
    <dbReference type="NCBI Taxonomy" id="4556"/>
    <lineage>
        <taxon>Eukaryota</taxon>
        <taxon>Viridiplantae</taxon>
        <taxon>Streptophyta</taxon>
        <taxon>Embryophyta</taxon>
        <taxon>Tracheophyta</taxon>
        <taxon>Spermatophyta</taxon>
        <taxon>Magnoliopsida</taxon>
        <taxon>Liliopsida</taxon>
        <taxon>Poales</taxon>
        <taxon>Poaceae</taxon>
        <taxon>PACMAD clade</taxon>
        <taxon>Panicoideae</taxon>
        <taxon>Panicodae</taxon>
        <taxon>Paniceae</taxon>
        <taxon>Cenchrinae</taxon>
        <taxon>Setaria</taxon>
    </lineage>
</organism>
<evidence type="ECO:0000313" key="3">
    <source>
        <dbReference type="EMBL" id="TKW06012.1"/>
    </source>
</evidence>
<dbReference type="EMBL" id="CM016558">
    <property type="protein sequence ID" value="TKW06012.1"/>
    <property type="molecule type" value="Genomic_DNA"/>
</dbReference>
<feature type="signal peptide" evidence="2">
    <location>
        <begin position="1"/>
        <end position="28"/>
    </location>
</feature>
<feature type="region of interest" description="Disordered" evidence="1">
    <location>
        <begin position="36"/>
        <end position="64"/>
    </location>
</feature>